<reference evidence="3 4" key="1">
    <citation type="journal article" date="2018" name="Sci. Rep.">
        <title>Comparative genomics provides insights into the lifestyle and reveals functional heterogeneity of dark septate endophytic fungi.</title>
        <authorList>
            <person name="Knapp D.G."/>
            <person name="Nemeth J.B."/>
            <person name="Barry K."/>
            <person name="Hainaut M."/>
            <person name="Henrissat B."/>
            <person name="Johnson J."/>
            <person name="Kuo A."/>
            <person name="Lim J.H.P."/>
            <person name="Lipzen A."/>
            <person name="Nolan M."/>
            <person name="Ohm R.A."/>
            <person name="Tamas L."/>
            <person name="Grigoriev I.V."/>
            <person name="Spatafora J.W."/>
            <person name="Nagy L.G."/>
            <person name="Kovacs G.M."/>
        </authorList>
    </citation>
    <scope>NUCLEOTIDE SEQUENCE [LARGE SCALE GENOMIC DNA]</scope>
    <source>
        <strain evidence="3 4">DSE2036</strain>
    </source>
</reference>
<gene>
    <name evidence="3" type="ORF">DM02DRAFT_634087</name>
</gene>
<feature type="compositionally biased region" description="Basic and acidic residues" evidence="1">
    <location>
        <begin position="43"/>
        <end position="56"/>
    </location>
</feature>
<keyword evidence="4" id="KW-1185">Reference proteome</keyword>
<evidence type="ECO:0000256" key="1">
    <source>
        <dbReference type="SAM" id="MobiDB-lite"/>
    </source>
</evidence>
<keyword evidence="2" id="KW-0812">Transmembrane</keyword>
<feature type="transmembrane region" description="Helical" evidence="2">
    <location>
        <begin position="68"/>
        <end position="89"/>
    </location>
</feature>
<name>A0A2V1D793_9PLEO</name>
<dbReference type="EMBL" id="KZ805556">
    <property type="protein sequence ID" value="PVH93997.1"/>
    <property type="molecule type" value="Genomic_DNA"/>
</dbReference>
<dbReference type="Proteomes" id="UP000244855">
    <property type="component" value="Unassembled WGS sequence"/>
</dbReference>
<evidence type="ECO:0000313" key="3">
    <source>
        <dbReference type="EMBL" id="PVH93997.1"/>
    </source>
</evidence>
<keyword evidence="2" id="KW-1133">Transmembrane helix</keyword>
<feature type="compositionally biased region" description="Polar residues" evidence="1">
    <location>
        <begin position="99"/>
        <end position="118"/>
    </location>
</feature>
<keyword evidence="2" id="KW-0472">Membrane</keyword>
<feature type="region of interest" description="Disordered" evidence="1">
    <location>
        <begin position="21"/>
        <end position="56"/>
    </location>
</feature>
<accession>A0A2V1D793</accession>
<feature type="region of interest" description="Disordered" evidence="1">
    <location>
        <begin position="97"/>
        <end position="118"/>
    </location>
</feature>
<sequence length="118" mass="13343">MHIAATAKKGFRKALQGFVVAPSDDHHGGWKQEEDESLLGGDNGRENSESFRGEKLLREKQQRRRNIFLPRFAIAVSALCHLVLLWLYIRAIRQEGHKSPSSNWMGYEGSSQPSLTIP</sequence>
<proteinExistence type="predicted"/>
<protein>
    <submittedName>
        <fullName evidence="3">Uncharacterized protein</fullName>
    </submittedName>
</protein>
<feature type="compositionally biased region" description="Basic and acidic residues" evidence="1">
    <location>
        <begin position="23"/>
        <end position="32"/>
    </location>
</feature>
<organism evidence="3 4">
    <name type="scientific">Periconia macrospinosa</name>
    <dbReference type="NCBI Taxonomy" id="97972"/>
    <lineage>
        <taxon>Eukaryota</taxon>
        <taxon>Fungi</taxon>
        <taxon>Dikarya</taxon>
        <taxon>Ascomycota</taxon>
        <taxon>Pezizomycotina</taxon>
        <taxon>Dothideomycetes</taxon>
        <taxon>Pleosporomycetidae</taxon>
        <taxon>Pleosporales</taxon>
        <taxon>Massarineae</taxon>
        <taxon>Periconiaceae</taxon>
        <taxon>Periconia</taxon>
    </lineage>
</organism>
<evidence type="ECO:0000256" key="2">
    <source>
        <dbReference type="SAM" id="Phobius"/>
    </source>
</evidence>
<evidence type="ECO:0000313" key="4">
    <source>
        <dbReference type="Proteomes" id="UP000244855"/>
    </source>
</evidence>
<dbReference type="AlphaFoldDB" id="A0A2V1D793"/>